<evidence type="ECO:0000313" key="2">
    <source>
        <dbReference type="Proteomes" id="UP001472677"/>
    </source>
</evidence>
<gene>
    <name evidence="1" type="ORF">V6N12_033431</name>
</gene>
<dbReference type="PANTHER" id="PTHR13068">
    <property type="entry name" value="CGI-12 PROTEIN-RELATED"/>
    <property type="match status" value="1"/>
</dbReference>
<dbReference type="Gene3D" id="1.25.70.10">
    <property type="entry name" value="Transcription termination factor 3, mitochondrial"/>
    <property type="match status" value="1"/>
</dbReference>
<accession>A0ABR2BX05</accession>
<dbReference type="EMBL" id="JBBPBM010000079">
    <property type="protein sequence ID" value="KAK8511150.1"/>
    <property type="molecule type" value="Genomic_DNA"/>
</dbReference>
<dbReference type="PANTHER" id="PTHR13068:SF166">
    <property type="entry name" value="TRANSCRIPTION TERMINATION FACTOR MTERF15, MITOCHONDRIAL-LIKE"/>
    <property type="match status" value="1"/>
</dbReference>
<dbReference type="Proteomes" id="UP001472677">
    <property type="component" value="Unassembled WGS sequence"/>
</dbReference>
<protein>
    <submittedName>
        <fullName evidence="1">Uncharacterized protein</fullName>
    </submittedName>
</protein>
<proteinExistence type="predicted"/>
<organism evidence="1 2">
    <name type="scientific">Hibiscus sabdariffa</name>
    <name type="common">roselle</name>
    <dbReference type="NCBI Taxonomy" id="183260"/>
    <lineage>
        <taxon>Eukaryota</taxon>
        <taxon>Viridiplantae</taxon>
        <taxon>Streptophyta</taxon>
        <taxon>Embryophyta</taxon>
        <taxon>Tracheophyta</taxon>
        <taxon>Spermatophyta</taxon>
        <taxon>Magnoliopsida</taxon>
        <taxon>eudicotyledons</taxon>
        <taxon>Gunneridae</taxon>
        <taxon>Pentapetalae</taxon>
        <taxon>rosids</taxon>
        <taxon>malvids</taxon>
        <taxon>Malvales</taxon>
        <taxon>Malvaceae</taxon>
        <taxon>Malvoideae</taxon>
        <taxon>Hibiscus</taxon>
    </lineage>
</organism>
<dbReference type="InterPro" id="IPR038538">
    <property type="entry name" value="MTERF_sf"/>
</dbReference>
<comment type="caution">
    <text evidence="1">The sequence shown here is derived from an EMBL/GenBank/DDBJ whole genome shotgun (WGS) entry which is preliminary data.</text>
</comment>
<dbReference type="Pfam" id="PF02536">
    <property type="entry name" value="mTERF"/>
    <property type="match status" value="1"/>
</dbReference>
<evidence type="ECO:0000313" key="1">
    <source>
        <dbReference type="EMBL" id="KAK8511150.1"/>
    </source>
</evidence>
<dbReference type="InterPro" id="IPR003690">
    <property type="entry name" value="MTERF"/>
</dbReference>
<dbReference type="SMART" id="SM00733">
    <property type="entry name" value="Mterf"/>
    <property type="match status" value="6"/>
</dbReference>
<sequence>MLCFLSQTILHGRTSIKIQAFKSHILQTNPFSTTSKQQSFTVSYLIKTCGLSPESASSASKHVKFETPNQPDSVIAFFKSHGFSKPQIAAIIGKMPRLLSASVEKTLLPKITFFNSKGISTSDLTKLLSRDPSIFKTSLEKKIVPCFNFLSNLFQSDHDALEVLNLQSRVLQYDFDSYVLPNRDVLRQNGVPEVNIVKGLRRAPTSFCIAPVVFKENVEKVKKMGINPERFTFFRAVYVLGTMSKSTWENKFDVYKKCGWSEKEILKAFKCYPYVMSFSEDKIKAVMDFFVNVMGFQASSIAKQPLLLGFSMEKRLVPRGLFVKELGSMGLLEKELGFKSMFGGKLQKFKDESMKVQDTSESIPPETNSHTDSDIDFLSRVSGESSNLKRETGLISWFLVTALSNVYHVSFVLQRLVAFFGIVVIFHKAKIDTGNSILVFRLCSRLGKNRENIHGRDGGSHRVIQKELDIQGKPIAKLLQ</sequence>
<reference evidence="1 2" key="1">
    <citation type="journal article" date="2024" name="G3 (Bethesda)">
        <title>Genome assembly of Hibiscus sabdariffa L. provides insights into metabolisms of medicinal natural products.</title>
        <authorList>
            <person name="Kim T."/>
        </authorList>
    </citation>
    <scope>NUCLEOTIDE SEQUENCE [LARGE SCALE GENOMIC DNA]</scope>
    <source>
        <strain evidence="1">TK-2024</strain>
        <tissue evidence="1">Old leaves</tissue>
    </source>
</reference>
<name>A0ABR2BX05_9ROSI</name>
<keyword evidence="2" id="KW-1185">Reference proteome</keyword>